<feature type="domain" description="NodB homology" evidence="1">
    <location>
        <begin position="49"/>
        <end position="232"/>
    </location>
</feature>
<dbReference type="PANTHER" id="PTHR10587">
    <property type="entry name" value="GLYCOSYL TRANSFERASE-RELATED"/>
    <property type="match status" value="1"/>
</dbReference>
<dbReference type="Gene3D" id="3.20.20.370">
    <property type="entry name" value="Glycoside hydrolase/deacetylase"/>
    <property type="match status" value="1"/>
</dbReference>
<name>A0ABY4GHC9_9BACI</name>
<dbReference type="EMBL" id="CP095071">
    <property type="protein sequence ID" value="UOQ83619.1"/>
    <property type="molecule type" value="Genomic_DNA"/>
</dbReference>
<dbReference type="RefSeq" id="WP_244740646.1">
    <property type="nucleotide sequence ID" value="NZ_CP095071.1"/>
</dbReference>
<evidence type="ECO:0000259" key="1">
    <source>
        <dbReference type="PROSITE" id="PS51677"/>
    </source>
</evidence>
<reference evidence="2 3" key="1">
    <citation type="submission" date="2022-04" db="EMBL/GenBank/DDBJ databases">
        <title>Gracilibacillus sp. isolated from saltern.</title>
        <authorList>
            <person name="Won M."/>
            <person name="Lee C.-M."/>
            <person name="Woen H.-Y."/>
            <person name="Kwon S.-W."/>
        </authorList>
    </citation>
    <scope>NUCLEOTIDE SEQUENCE [LARGE SCALE GENOMIC DNA]</scope>
    <source>
        <strain evidence="2 3">SSPM10-3</strain>
    </source>
</reference>
<proteinExistence type="predicted"/>
<protein>
    <submittedName>
        <fullName evidence="2">Polysaccharide deacetylase family protein</fullName>
    </submittedName>
</protein>
<gene>
    <name evidence="2" type="ORF">MUN87_12725</name>
</gene>
<organism evidence="2 3">
    <name type="scientific">Gracilibacillus salinarum</name>
    <dbReference type="NCBI Taxonomy" id="2932255"/>
    <lineage>
        <taxon>Bacteria</taxon>
        <taxon>Bacillati</taxon>
        <taxon>Bacillota</taxon>
        <taxon>Bacilli</taxon>
        <taxon>Bacillales</taxon>
        <taxon>Bacillaceae</taxon>
        <taxon>Gracilibacillus</taxon>
    </lineage>
</organism>
<dbReference type="Pfam" id="PF01522">
    <property type="entry name" value="Polysacc_deac_1"/>
    <property type="match status" value="1"/>
</dbReference>
<evidence type="ECO:0000313" key="3">
    <source>
        <dbReference type="Proteomes" id="UP000831537"/>
    </source>
</evidence>
<keyword evidence="3" id="KW-1185">Reference proteome</keyword>
<dbReference type="SUPFAM" id="SSF88713">
    <property type="entry name" value="Glycoside hydrolase/deacetylase"/>
    <property type="match status" value="1"/>
</dbReference>
<dbReference type="CDD" id="cd10917">
    <property type="entry name" value="CE4_NodB_like_6s_7s"/>
    <property type="match status" value="1"/>
</dbReference>
<dbReference type="PROSITE" id="PS51677">
    <property type="entry name" value="NODB"/>
    <property type="match status" value="1"/>
</dbReference>
<sequence length="244" mass="27617">MLPRIFILLGITLLLTCHFAITSHAQSTKYPLQAKFPNLMLYEGEVDEKIIALTFDDGPDQRYTPEILDILKKNQVKATFFLVGTRVEKHAEIAKRIVSEGHAIGNHTFWHPNLAESDIQKMQWEIRKTSTQILHVTGQESSWFRAPYGALNEKQVLMLGSLGYKGIGWSLDTEDWKSPGESAITNQVINHVHPGAIILMHSAGHWTQDLSGTVDSVNKLIPTLKKHGYQFVTIPELWELSQHK</sequence>
<dbReference type="InterPro" id="IPR002509">
    <property type="entry name" value="NODB_dom"/>
</dbReference>
<evidence type="ECO:0000313" key="2">
    <source>
        <dbReference type="EMBL" id="UOQ83619.1"/>
    </source>
</evidence>
<dbReference type="InterPro" id="IPR050248">
    <property type="entry name" value="Polysacc_deacetylase_ArnD"/>
</dbReference>
<accession>A0ABY4GHC9</accession>
<dbReference type="Proteomes" id="UP000831537">
    <property type="component" value="Chromosome"/>
</dbReference>
<dbReference type="InterPro" id="IPR011330">
    <property type="entry name" value="Glyco_hydro/deAcase_b/a-brl"/>
</dbReference>